<dbReference type="EMBL" id="CADCXU010035587">
    <property type="protein sequence ID" value="CAB0020699.1"/>
    <property type="molecule type" value="Genomic_DNA"/>
</dbReference>
<reference evidence="1 2" key="1">
    <citation type="submission" date="2020-02" db="EMBL/GenBank/DDBJ databases">
        <authorList>
            <person name="Ferguson B K."/>
        </authorList>
    </citation>
    <scope>NUCLEOTIDE SEQUENCE [LARGE SCALE GENOMIC DNA]</scope>
</reference>
<name>A0A6H5HSK6_9HEMI</name>
<evidence type="ECO:0000313" key="1">
    <source>
        <dbReference type="EMBL" id="CAB0020699.1"/>
    </source>
</evidence>
<keyword evidence="2" id="KW-1185">Reference proteome</keyword>
<gene>
    <name evidence="1" type="ORF">NTEN_LOCUS24270</name>
</gene>
<dbReference type="AlphaFoldDB" id="A0A6H5HSK6"/>
<sequence>MKFQKFVWLSSARYSDISRRRGVISHFASRTVVTDFCFRLESTVERSSRAMPIRLHIPDHVMLREKPAVIRNARLEQRHFSSQSM</sequence>
<proteinExistence type="predicted"/>
<feature type="non-terminal residue" evidence="1">
    <location>
        <position position="85"/>
    </location>
</feature>
<dbReference type="Proteomes" id="UP000479000">
    <property type="component" value="Unassembled WGS sequence"/>
</dbReference>
<accession>A0A6H5HSK6</accession>
<protein>
    <submittedName>
        <fullName evidence="1">Uncharacterized protein</fullName>
    </submittedName>
</protein>
<organism evidence="1 2">
    <name type="scientific">Nesidiocoris tenuis</name>
    <dbReference type="NCBI Taxonomy" id="355587"/>
    <lineage>
        <taxon>Eukaryota</taxon>
        <taxon>Metazoa</taxon>
        <taxon>Ecdysozoa</taxon>
        <taxon>Arthropoda</taxon>
        <taxon>Hexapoda</taxon>
        <taxon>Insecta</taxon>
        <taxon>Pterygota</taxon>
        <taxon>Neoptera</taxon>
        <taxon>Paraneoptera</taxon>
        <taxon>Hemiptera</taxon>
        <taxon>Heteroptera</taxon>
        <taxon>Panheteroptera</taxon>
        <taxon>Cimicomorpha</taxon>
        <taxon>Miridae</taxon>
        <taxon>Dicyphina</taxon>
        <taxon>Nesidiocoris</taxon>
    </lineage>
</organism>
<evidence type="ECO:0000313" key="2">
    <source>
        <dbReference type="Proteomes" id="UP000479000"/>
    </source>
</evidence>